<organism evidence="1 2">
    <name type="scientific">Symbiochloris irregularis</name>
    <dbReference type="NCBI Taxonomy" id="706552"/>
    <lineage>
        <taxon>Eukaryota</taxon>
        <taxon>Viridiplantae</taxon>
        <taxon>Chlorophyta</taxon>
        <taxon>core chlorophytes</taxon>
        <taxon>Trebouxiophyceae</taxon>
        <taxon>Trebouxiales</taxon>
        <taxon>Trebouxiaceae</taxon>
        <taxon>Symbiochloris</taxon>
    </lineage>
</organism>
<evidence type="ECO:0000313" key="2">
    <source>
        <dbReference type="Proteomes" id="UP001465755"/>
    </source>
</evidence>
<gene>
    <name evidence="1" type="ORF">WJX73_001945</name>
</gene>
<name>A0AAW1Q3G3_9CHLO</name>
<evidence type="ECO:0000313" key="1">
    <source>
        <dbReference type="EMBL" id="KAK9814917.1"/>
    </source>
</evidence>
<proteinExistence type="predicted"/>
<comment type="caution">
    <text evidence="1">The sequence shown here is derived from an EMBL/GenBank/DDBJ whole genome shotgun (WGS) entry which is preliminary data.</text>
</comment>
<keyword evidence="2" id="KW-1185">Reference proteome</keyword>
<protein>
    <submittedName>
        <fullName evidence="1">Uncharacterized protein</fullName>
    </submittedName>
</protein>
<dbReference type="EMBL" id="JALJOQ010000001">
    <property type="protein sequence ID" value="KAK9814917.1"/>
    <property type="molecule type" value="Genomic_DNA"/>
</dbReference>
<reference evidence="1 2" key="1">
    <citation type="journal article" date="2024" name="Nat. Commun.">
        <title>Phylogenomics reveals the evolutionary origins of lichenization in chlorophyte algae.</title>
        <authorList>
            <person name="Puginier C."/>
            <person name="Libourel C."/>
            <person name="Otte J."/>
            <person name="Skaloud P."/>
            <person name="Haon M."/>
            <person name="Grisel S."/>
            <person name="Petersen M."/>
            <person name="Berrin J.G."/>
            <person name="Delaux P.M."/>
            <person name="Dal Grande F."/>
            <person name="Keller J."/>
        </authorList>
    </citation>
    <scope>NUCLEOTIDE SEQUENCE [LARGE SCALE GENOMIC DNA]</scope>
    <source>
        <strain evidence="1 2">SAG 2036</strain>
    </source>
</reference>
<dbReference type="Proteomes" id="UP001465755">
    <property type="component" value="Unassembled WGS sequence"/>
</dbReference>
<accession>A0AAW1Q3G3</accession>
<sequence length="88" mass="9418">MLAASHIARRLLDVLQHSALSPVGSAASRSKPLTVSSSSLRPCGTAFVLHLHSETQLLEIPKTPTLLIQMGTFSRPQARTASSQELLT</sequence>
<dbReference type="AlphaFoldDB" id="A0AAW1Q3G3"/>